<dbReference type="InterPro" id="IPR009091">
    <property type="entry name" value="RCC1/BLIP-II"/>
</dbReference>
<dbReference type="Pfam" id="PF25390">
    <property type="entry name" value="WD40_RLD"/>
    <property type="match status" value="1"/>
</dbReference>
<evidence type="ECO:0000256" key="5">
    <source>
        <dbReference type="ARBA" id="ARBA00022481"/>
    </source>
</evidence>
<dbReference type="Ensembl" id="ENSCLAT00000000255.1">
    <property type="protein sequence ID" value="ENSCLAP00000000228.1"/>
    <property type="gene ID" value="ENSCLAG00000000216.1"/>
</dbReference>
<proteinExistence type="predicted"/>
<feature type="domain" description="RCC1-like" evidence="23">
    <location>
        <begin position="14"/>
        <end position="338"/>
    </location>
</feature>
<evidence type="ECO:0000256" key="22">
    <source>
        <dbReference type="SAM" id="MobiDB-lite"/>
    </source>
</evidence>
<evidence type="ECO:0000256" key="8">
    <source>
        <dbReference type="ARBA" id="ARBA00022606"/>
    </source>
</evidence>
<keyword evidence="18" id="KW-0636">Prenylation</keyword>
<dbReference type="GO" id="GO:0007601">
    <property type="term" value="P:visual perception"/>
    <property type="evidence" value="ECO:0007669"/>
    <property type="project" value="UniProtKB-KW"/>
</dbReference>
<evidence type="ECO:0000259" key="23">
    <source>
        <dbReference type="Pfam" id="PF25390"/>
    </source>
</evidence>
<dbReference type="PANTHER" id="PTHR22872:SF9">
    <property type="entry name" value="X-LINKED RETINITIS PIGMENTOSA GTPASE REGULATOR"/>
    <property type="match status" value="1"/>
</dbReference>
<dbReference type="PANTHER" id="PTHR22872">
    <property type="entry name" value="BTK-BINDING PROTEIN-RELATED"/>
    <property type="match status" value="1"/>
</dbReference>
<keyword evidence="15" id="KW-0206">Cytoskeleton</keyword>
<keyword evidence="8" id="KW-0716">Sensory transduction</keyword>
<keyword evidence="17" id="KW-0449">Lipoprotein</keyword>
<dbReference type="AlphaFoldDB" id="A0A8C2UGL8"/>
<feature type="repeat" description="RCC1" evidence="21">
    <location>
        <begin position="29"/>
        <end position="80"/>
    </location>
</feature>
<evidence type="ECO:0000256" key="21">
    <source>
        <dbReference type="PROSITE-ProRule" id="PRU00235"/>
    </source>
</evidence>
<keyword evidence="5" id="KW-0488">Methylation</keyword>
<feature type="region of interest" description="Disordered" evidence="22">
    <location>
        <begin position="770"/>
        <end position="899"/>
    </location>
</feature>
<feature type="compositionally biased region" description="Basic and acidic residues" evidence="22">
    <location>
        <begin position="863"/>
        <end position="881"/>
    </location>
</feature>
<evidence type="ECO:0000256" key="14">
    <source>
        <dbReference type="ARBA" id="ARBA00023069"/>
    </source>
</evidence>
<reference evidence="24" key="2">
    <citation type="submission" date="2025-09" db="UniProtKB">
        <authorList>
            <consortium name="Ensembl"/>
        </authorList>
    </citation>
    <scope>IDENTIFICATION</scope>
</reference>
<feature type="compositionally biased region" description="Acidic residues" evidence="22">
    <location>
        <begin position="852"/>
        <end position="862"/>
    </location>
</feature>
<dbReference type="FunFam" id="2.130.10.30:FF:000013">
    <property type="entry name" value="Retinitis pigmentosa GTPase regulator isoform 1"/>
    <property type="match status" value="1"/>
</dbReference>
<dbReference type="GO" id="GO:0030030">
    <property type="term" value="P:cell projection organization"/>
    <property type="evidence" value="ECO:0007669"/>
    <property type="project" value="UniProtKB-KW"/>
</dbReference>
<accession>A0A8C2UGL8</accession>
<feature type="repeat" description="RCC1" evidence="21">
    <location>
        <begin position="134"/>
        <end position="183"/>
    </location>
</feature>
<reference evidence="24" key="1">
    <citation type="submission" date="2025-08" db="UniProtKB">
        <authorList>
            <consortium name="Ensembl"/>
        </authorList>
    </citation>
    <scope>IDENTIFICATION</scope>
</reference>
<evidence type="ECO:0000313" key="25">
    <source>
        <dbReference type="Proteomes" id="UP000694398"/>
    </source>
</evidence>
<protein>
    <recommendedName>
        <fullName evidence="20">X-linked retinitis pigmentosa GTPase regulator</fullName>
    </recommendedName>
</protein>
<dbReference type="InterPro" id="IPR051625">
    <property type="entry name" value="Signaling_Regulatory_Domain"/>
</dbReference>
<dbReference type="InterPro" id="IPR058923">
    <property type="entry name" value="RCC1-like_dom"/>
</dbReference>
<feature type="repeat" description="RCC1" evidence="21">
    <location>
        <begin position="289"/>
        <end position="342"/>
    </location>
</feature>
<dbReference type="GO" id="GO:0005085">
    <property type="term" value="F:guanyl-nucleotide exchange factor activity"/>
    <property type="evidence" value="ECO:0007669"/>
    <property type="project" value="UniProtKB-KW"/>
</dbReference>
<keyword evidence="11" id="KW-0970">Cilium biogenesis/degradation</keyword>
<comment type="subcellular location">
    <subcellularLocation>
        <location evidence="1">Cytoplasm</location>
        <location evidence="1">Cytoskeleton</location>
        <location evidence="1">Cilium basal body</location>
    </subcellularLocation>
    <subcellularLocation>
        <location evidence="4">Cytoplasm</location>
        <location evidence="4">Cytoskeleton</location>
        <location evidence="4">Flagellum axoneme</location>
    </subcellularLocation>
    <subcellularLocation>
        <location evidence="2">Cytoplasm</location>
        <location evidence="2">Cytoskeleton</location>
        <location evidence="2">Microtubule organizing center</location>
        <location evidence="2">Centrosome</location>
    </subcellularLocation>
    <subcellularLocation>
        <location evidence="3">Golgi apparatus</location>
    </subcellularLocation>
</comment>
<keyword evidence="14" id="KW-0969">Cilium</keyword>
<dbReference type="SUPFAM" id="SSF50985">
    <property type="entry name" value="RCC1/BLIP-II"/>
    <property type="match status" value="1"/>
</dbReference>
<evidence type="ECO:0000256" key="20">
    <source>
        <dbReference type="ARBA" id="ARBA00073293"/>
    </source>
</evidence>
<sequence length="958" mass="106565">MPSKFWFKNDIPMYLSCGDEHTAVVTGNNKLYMFGSNNWGQLGLGSRAAVKKPTCVKALKPEKVQLAACGRNHTLVLTAVGNVYAAGGNNEGQLGLGDTEERNTFHRISFFTSQHNIKQLSAGSNTSAALSEDGRLFMWGDNSEGQIGLNNVINVCVPHQVNFGKPISWISCGYYHSAFITMDGELYTFGEAESGKLGLPKELLINHRTPQLVAGIPEKVLQVACGGDHTAVLTEKAVYTFGLGQFGQLGLGTFIFETSEPKVIEQIKHQKITYISCGENHTALITDIGLMYTFGDGRHGKLGLGLENFANQFFPIVCSEFLRFTVQLVACGGCQTLVFASPRINVVGGSDFNQTNDFCLPAATLLPSENLTSGNVLPRTLSARLRRRERDRSPDPMQMIRTLPPLEETATAPSSFSIALVSCSLSVSKLSKKSSFDSMEPLEPDVCQDKVTKDREIENSSSAGSESLGETTDVLNMTHMMSLSSSDKSLQFSPIQKQKKQDTVEKLMQHTACTESDDSNTCENEEISKMKEGKAYKQVAKGILMKQAAETLEAFSDEEVGNGSDQVGPQIHTNENCMQKEILSDENKSGVDQLDDKEIEKENYGEEIISEKKTELVGVTGLNDIRKGEENLKCVKYDILFGDLSDKDMNTETEENKGFVKESKSRKQDEIFYSERKLIEKPKSYVEHDSFQQPKSILLSSEDNDDEVETDHNLWLQRQLDKQEFNFELRTSSVVAQYNFKYTDLPMIPEEQEETEDLEEIADMEQMIEAHKKNVEVQGGRKEEAESLSDAYTDRAECEEFSETNDSEPEDMDEEIDAKNQKHDMKVVAGDEKEESQNISGDSAEAVKQDQDSSETEYSEPEDMGKEINVENQKDEVKAVADDETEASENISDDEQEENTKLRELAICEYNENPKGSMCSGAKNSYSGALEVNESIPSKDTEIPKKWQNVFKMCISPT</sequence>
<keyword evidence="7" id="KW-0597">Phosphoprotein</keyword>
<feature type="repeat" description="RCC1" evidence="21">
    <location>
        <begin position="81"/>
        <end position="133"/>
    </location>
</feature>
<evidence type="ECO:0000256" key="19">
    <source>
        <dbReference type="ARBA" id="ARBA00023305"/>
    </source>
</evidence>
<feature type="compositionally biased region" description="Acidic residues" evidence="22">
    <location>
        <begin position="882"/>
        <end position="897"/>
    </location>
</feature>
<dbReference type="Gene3D" id="2.130.10.30">
    <property type="entry name" value="Regulator of chromosome condensation 1/beta-lactamase-inhibitor protein II"/>
    <property type="match status" value="1"/>
</dbReference>
<evidence type="ECO:0000256" key="2">
    <source>
        <dbReference type="ARBA" id="ARBA00004300"/>
    </source>
</evidence>
<evidence type="ECO:0000313" key="24">
    <source>
        <dbReference type="Ensembl" id="ENSCLAP00000000228.1"/>
    </source>
</evidence>
<keyword evidence="16" id="KW-0966">Cell projection</keyword>
<feature type="region of interest" description="Disordered" evidence="22">
    <location>
        <begin position="449"/>
        <end position="470"/>
    </location>
</feature>
<feature type="repeat" description="RCC1" evidence="21">
    <location>
        <begin position="236"/>
        <end position="288"/>
    </location>
</feature>
<keyword evidence="10" id="KW-0677">Repeat</keyword>
<name>A0A8C2UGL8_CHILA</name>
<evidence type="ECO:0000256" key="3">
    <source>
        <dbReference type="ARBA" id="ARBA00004555"/>
    </source>
</evidence>
<feature type="compositionally biased region" description="Basic and acidic residues" evidence="22">
    <location>
        <begin position="449"/>
        <end position="458"/>
    </location>
</feature>
<feature type="compositionally biased region" description="Basic and acidic residues" evidence="22">
    <location>
        <begin position="817"/>
        <end position="831"/>
    </location>
</feature>
<keyword evidence="25" id="KW-1185">Reference proteome</keyword>
<keyword evidence="9" id="KW-0344">Guanine-nucleotide releasing factor</keyword>
<evidence type="ECO:0000256" key="11">
    <source>
        <dbReference type="ARBA" id="ARBA00022794"/>
    </source>
</evidence>
<dbReference type="PROSITE" id="PS50012">
    <property type="entry name" value="RCC1_3"/>
    <property type="match status" value="6"/>
</dbReference>
<organism evidence="24 25">
    <name type="scientific">Chinchilla lanigera</name>
    <name type="common">Long-tailed chinchilla</name>
    <name type="synonym">Chinchilla villidera</name>
    <dbReference type="NCBI Taxonomy" id="34839"/>
    <lineage>
        <taxon>Eukaryota</taxon>
        <taxon>Metazoa</taxon>
        <taxon>Chordata</taxon>
        <taxon>Craniata</taxon>
        <taxon>Vertebrata</taxon>
        <taxon>Euteleostomi</taxon>
        <taxon>Mammalia</taxon>
        <taxon>Eutheria</taxon>
        <taxon>Euarchontoglires</taxon>
        <taxon>Glires</taxon>
        <taxon>Rodentia</taxon>
        <taxon>Hystricomorpha</taxon>
        <taxon>Chinchillidae</taxon>
        <taxon>Chinchilla</taxon>
    </lineage>
</organism>
<keyword evidence="6" id="KW-0963">Cytoplasm</keyword>
<dbReference type="PROSITE" id="PS00626">
    <property type="entry name" value="RCC1_2"/>
    <property type="match status" value="5"/>
</dbReference>
<evidence type="ECO:0000256" key="9">
    <source>
        <dbReference type="ARBA" id="ARBA00022658"/>
    </source>
</evidence>
<evidence type="ECO:0000256" key="18">
    <source>
        <dbReference type="ARBA" id="ARBA00023289"/>
    </source>
</evidence>
<dbReference type="GeneTree" id="ENSGT00940000159616"/>
<keyword evidence="19" id="KW-0844">Vision</keyword>
<dbReference type="GO" id="GO:0005813">
    <property type="term" value="C:centrosome"/>
    <property type="evidence" value="ECO:0007669"/>
    <property type="project" value="UniProtKB-SubCell"/>
</dbReference>
<dbReference type="PRINTS" id="PR00633">
    <property type="entry name" value="RCCNDNSATION"/>
</dbReference>
<keyword evidence="13" id="KW-0333">Golgi apparatus</keyword>
<evidence type="ECO:0000256" key="4">
    <source>
        <dbReference type="ARBA" id="ARBA00004611"/>
    </source>
</evidence>
<evidence type="ECO:0000256" key="13">
    <source>
        <dbReference type="ARBA" id="ARBA00023034"/>
    </source>
</evidence>
<feature type="compositionally biased region" description="Basic and acidic residues" evidence="22">
    <location>
        <begin position="770"/>
        <end position="785"/>
    </location>
</feature>
<dbReference type="GO" id="GO:0097733">
    <property type="term" value="C:photoreceptor cell cilium"/>
    <property type="evidence" value="ECO:0007669"/>
    <property type="project" value="UniProtKB-ARBA"/>
</dbReference>
<gene>
    <name evidence="24" type="primary">Rpgr</name>
</gene>
<evidence type="ECO:0000256" key="10">
    <source>
        <dbReference type="ARBA" id="ARBA00022737"/>
    </source>
</evidence>
<evidence type="ECO:0000256" key="1">
    <source>
        <dbReference type="ARBA" id="ARBA00004120"/>
    </source>
</evidence>
<feature type="repeat" description="RCC1" evidence="21">
    <location>
        <begin position="184"/>
        <end position="236"/>
    </location>
</feature>
<evidence type="ECO:0000256" key="16">
    <source>
        <dbReference type="ARBA" id="ARBA00023273"/>
    </source>
</evidence>
<dbReference type="Proteomes" id="UP000694398">
    <property type="component" value="Unassembled WGS sequence"/>
</dbReference>
<evidence type="ECO:0000256" key="6">
    <source>
        <dbReference type="ARBA" id="ARBA00022490"/>
    </source>
</evidence>
<keyword evidence="12" id="KW-0282">Flagellum</keyword>
<feature type="compositionally biased region" description="Acidic residues" evidence="22">
    <location>
        <begin position="799"/>
        <end position="816"/>
    </location>
</feature>
<dbReference type="GO" id="GO:0005794">
    <property type="term" value="C:Golgi apparatus"/>
    <property type="evidence" value="ECO:0007669"/>
    <property type="project" value="UniProtKB-SubCell"/>
</dbReference>
<evidence type="ECO:0000256" key="17">
    <source>
        <dbReference type="ARBA" id="ARBA00023288"/>
    </source>
</evidence>
<evidence type="ECO:0000256" key="15">
    <source>
        <dbReference type="ARBA" id="ARBA00023212"/>
    </source>
</evidence>
<dbReference type="InterPro" id="IPR000408">
    <property type="entry name" value="Reg_chr_condens"/>
</dbReference>
<evidence type="ECO:0000256" key="7">
    <source>
        <dbReference type="ARBA" id="ARBA00022553"/>
    </source>
</evidence>
<evidence type="ECO:0000256" key="12">
    <source>
        <dbReference type="ARBA" id="ARBA00022846"/>
    </source>
</evidence>
<feature type="compositionally biased region" description="Polar residues" evidence="22">
    <location>
        <begin position="459"/>
        <end position="470"/>
    </location>
</feature>